<dbReference type="PROSITE" id="PS50217">
    <property type="entry name" value="BZIP"/>
    <property type="match status" value="1"/>
</dbReference>
<organism evidence="7 8">
    <name type="scientific">Torulaspora delbrueckii</name>
    <name type="common">Yeast</name>
    <name type="synonym">Candida colliculosa</name>
    <dbReference type="NCBI Taxonomy" id="4950"/>
    <lineage>
        <taxon>Eukaryota</taxon>
        <taxon>Fungi</taxon>
        <taxon>Dikarya</taxon>
        <taxon>Ascomycota</taxon>
        <taxon>Saccharomycotina</taxon>
        <taxon>Saccharomycetes</taxon>
        <taxon>Saccharomycetales</taxon>
        <taxon>Saccharomycetaceae</taxon>
        <taxon>Torulaspora</taxon>
    </lineage>
</organism>
<gene>
    <name evidence="7" type="primary">TDEL0H03350</name>
    <name evidence="7" type="ORF">TDEL_0H03350</name>
</gene>
<dbReference type="Gene3D" id="1.20.5.170">
    <property type="match status" value="1"/>
</dbReference>
<dbReference type="PANTHER" id="PTHR40621:SF6">
    <property type="entry name" value="AP-1-LIKE TRANSCRIPTION FACTOR YAP1-RELATED"/>
    <property type="match status" value="1"/>
</dbReference>
<dbReference type="GO" id="GO:0000976">
    <property type="term" value="F:transcription cis-regulatory region binding"/>
    <property type="evidence" value="ECO:0007669"/>
    <property type="project" value="InterPro"/>
</dbReference>
<dbReference type="InterPro" id="IPR004827">
    <property type="entry name" value="bZIP"/>
</dbReference>
<dbReference type="GeneID" id="11501437"/>
<dbReference type="OrthoDB" id="2285533at2759"/>
<dbReference type="SUPFAM" id="SSF57959">
    <property type="entry name" value="Leucine zipper domain"/>
    <property type="match status" value="1"/>
</dbReference>
<evidence type="ECO:0000256" key="5">
    <source>
        <dbReference type="SAM" id="MobiDB-lite"/>
    </source>
</evidence>
<dbReference type="InParanoid" id="G9A000"/>
<dbReference type="EMBL" id="HE616749">
    <property type="protein sequence ID" value="CCE94194.1"/>
    <property type="molecule type" value="Genomic_DNA"/>
</dbReference>
<feature type="region of interest" description="Disordered" evidence="5">
    <location>
        <begin position="32"/>
        <end position="74"/>
    </location>
</feature>
<dbReference type="AlphaFoldDB" id="G9A000"/>
<evidence type="ECO:0000256" key="3">
    <source>
        <dbReference type="ARBA" id="ARBA00023163"/>
    </source>
</evidence>
<evidence type="ECO:0000313" key="7">
    <source>
        <dbReference type="EMBL" id="CCE94194.1"/>
    </source>
</evidence>
<keyword evidence="3" id="KW-0804">Transcription</keyword>
<name>G9A000_TORDE</name>
<evidence type="ECO:0000256" key="4">
    <source>
        <dbReference type="ARBA" id="ARBA00023242"/>
    </source>
</evidence>
<dbReference type="PANTHER" id="PTHR40621">
    <property type="entry name" value="TRANSCRIPTION FACTOR KAPC-RELATED"/>
    <property type="match status" value="1"/>
</dbReference>
<feature type="compositionally biased region" description="Basic and acidic residues" evidence="5">
    <location>
        <begin position="58"/>
        <end position="74"/>
    </location>
</feature>
<dbReference type="eggNOG" id="ENOG502QUE5">
    <property type="taxonomic scope" value="Eukaryota"/>
</dbReference>
<keyword evidence="8" id="KW-1185">Reference proteome</keyword>
<dbReference type="FunCoup" id="G9A000">
    <property type="interactions" value="692"/>
</dbReference>
<reference evidence="7 8" key="1">
    <citation type="journal article" date="2011" name="Proc. Natl. Acad. Sci. U.S.A.">
        <title>Evolutionary erosion of yeast sex chromosomes by mating-type switching accidents.</title>
        <authorList>
            <person name="Gordon J.L."/>
            <person name="Armisen D."/>
            <person name="Proux-Wera E."/>
            <person name="Oheigeartaigh S.S."/>
            <person name="Byrne K.P."/>
            <person name="Wolfe K.H."/>
        </authorList>
    </citation>
    <scope>NUCLEOTIDE SEQUENCE [LARGE SCALE GENOMIC DNA]</scope>
    <source>
        <strain evidence="8">ATCC 10662 / CBS 1146 / NBRC 0425 / NCYC 2629 / NRRL Y-866</strain>
    </source>
</reference>
<dbReference type="KEGG" id="tdl:TDEL_0H03350"/>
<comment type="subcellular location">
    <subcellularLocation>
        <location evidence="1">Nucleus</location>
    </subcellularLocation>
</comment>
<evidence type="ECO:0000313" key="8">
    <source>
        <dbReference type="Proteomes" id="UP000005627"/>
    </source>
</evidence>
<dbReference type="RefSeq" id="XP_003683405.1">
    <property type="nucleotide sequence ID" value="XM_003683357.1"/>
</dbReference>
<proteinExistence type="predicted"/>
<dbReference type="PROSITE" id="PS00036">
    <property type="entry name" value="BZIP_BASIC"/>
    <property type="match status" value="1"/>
</dbReference>
<dbReference type="InterPro" id="IPR050936">
    <property type="entry name" value="AP-1-like"/>
</dbReference>
<dbReference type="HOGENOM" id="CLU_804563_0_0_1"/>
<protein>
    <recommendedName>
        <fullName evidence="6">BZIP domain-containing protein</fullName>
    </recommendedName>
</protein>
<dbReference type="Proteomes" id="UP000005627">
    <property type="component" value="Chromosome 8"/>
</dbReference>
<evidence type="ECO:0000256" key="1">
    <source>
        <dbReference type="ARBA" id="ARBA00004123"/>
    </source>
</evidence>
<keyword evidence="4" id="KW-0539">Nucleus</keyword>
<dbReference type="CDD" id="cd14688">
    <property type="entry name" value="bZIP_YAP"/>
    <property type="match status" value="1"/>
</dbReference>
<evidence type="ECO:0000256" key="2">
    <source>
        <dbReference type="ARBA" id="ARBA00023015"/>
    </source>
</evidence>
<dbReference type="GO" id="GO:0090575">
    <property type="term" value="C:RNA polymerase II transcription regulator complex"/>
    <property type="evidence" value="ECO:0007669"/>
    <property type="project" value="TreeGrafter"/>
</dbReference>
<dbReference type="Pfam" id="PF00170">
    <property type="entry name" value="bZIP_1"/>
    <property type="match status" value="1"/>
</dbReference>
<keyword evidence="2" id="KW-0805">Transcription regulation</keyword>
<sequence>MGIDTVVKYAKLEPKSSTEAQLAMSKVHISKSWKLPPRSRPVKRQVTKQLESPTSDEEERKKRQNRDAQRAYRERRTNRIQELEDTVETLQGLVKNWQKKFRALESELKDVKKDNTELKRRLVTTPQEEHIPLVDPLLRDLIDNFKPMKAVTLKKRKLSPRKSTADCGFCSETTTCVCKEIEDSGMETARCTENTETCTKCSDIDQSCIKPRESQRPVETDTDFLAIDGEDQPNTMDPNFVPGSCKRCQSDSQSRAFCQAVYGPPNDDKVAACCGGNGECSNSADFIPISDAYQRIIKYMLDSDRDSPPIKHIASGLRARGGEVELKTIDDAIRGMDKKDVGSTE</sequence>
<feature type="domain" description="BZIP" evidence="6">
    <location>
        <begin position="55"/>
        <end position="118"/>
    </location>
</feature>
<dbReference type="GO" id="GO:0001228">
    <property type="term" value="F:DNA-binding transcription activator activity, RNA polymerase II-specific"/>
    <property type="evidence" value="ECO:0007669"/>
    <property type="project" value="TreeGrafter"/>
</dbReference>
<dbReference type="STRING" id="1076872.G9A000"/>
<dbReference type="SMART" id="SM00338">
    <property type="entry name" value="BRLZ"/>
    <property type="match status" value="1"/>
</dbReference>
<evidence type="ECO:0000259" key="6">
    <source>
        <dbReference type="PROSITE" id="PS50217"/>
    </source>
</evidence>
<dbReference type="InterPro" id="IPR046347">
    <property type="entry name" value="bZIP_sf"/>
</dbReference>
<accession>G9A000</accession>